<comment type="caution">
    <text evidence="2">The sequence shown here is derived from an EMBL/GenBank/DDBJ whole genome shotgun (WGS) entry which is preliminary data.</text>
</comment>
<gene>
    <name evidence="2" type="ORF">Q767_13830</name>
</gene>
<dbReference type="RefSeq" id="WP_035630767.1">
    <property type="nucleotide sequence ID" value="NZ_AVCS01000011.1"/>
</dbReference>
<dbReference type="STRING" id="1107311.Q767_13830"/>
<keyword evidence="1" id="KW-1133">Transmembrane helix</keyword>
<reference evidence="2 3" key="2">
    <citation type="journal article" date="2015" name="Stand. Genomic Sci.">
        <title>High quality draft genomic sequence of Flavobacterium enshiense DK69(T) and comparison among Flavobacterium genomes.</title>
        <authorList>
            <person name="Zeng Z."/>
            <person name="Chen C."/>
            <person name="Du H."/>
            <person name="Wang G."/>
            <person name="Li M."/>
        </authorList>
    </citation>
    <scope>NUCLEOTIDE SEQUENCE [LARGE SCALE GENOMIC DNA]</scope>
    <source>
        <strain evidence="2 3">DK69</strain>
    </source>
</reference>
<protein>
    <submittedName>
        <fullName evidence="2">Uncharacterized protein</fullName>
    </submittedName>
</protein>
<name>A0A0A2MRA0_9FLAO</name>
<organism evidence="2 3">
    <name type="scientific">Flavobacterium enshiense DK69</name>
    <dbReference type="NCBI Taxonomy" id="1107311"/>
    <lineage>
        <taxon>Bacteria</taxon>
        <taxon>Pseudomonadati</taxon>
        <taxon>Bacteroidota</taxon>
        <taxon>Flavobacteriia</taxon>
        <taxon>Flavobacteriales</taxon>
        <taxon>Flavobacteriaceae</taxon>
        <taxon>Flavobacterium</taxon>
    </lineage>
</organism>
<dbReference type="EMBL" id="JRLZ01000017">
    <property type="protein sequence ID" value="KGO94013.1"/>
    <property type="molecule type" value="Genomic_DNA"/>
</dbReference>
<keyword evidence="3" id="KW-1185">Reference proteome</keyword>
<proteinExistence type="predicted"/>
<dbReference type="OrthoDB" id="1098521at2"/>
<evidence type="ECO:0000313" key="2">
    <source>
        <dbReference type="EMBL" id="KGO94013.1"/>
    </source>
</evidence>
<evidence type="ECO:0000313" key="3">
    <source>
        <dbReference type="Proteomes" id="UP000030149"/>
    </source>
</evidence>
<accession>A0A0A2MRA0</accession>
<dbReference type="PATRIC" id="fig|1107311.5.peg.1285"/>
<keyword evidence="1" id="KW-0472">Membrane</keyword>
<reference evidence="3" key="1">
    <citation type="submission" date="2013-09" db="EMBL/GenBank/DDBJ databases">
        <authorList>
            <person name="Zeng Z."/>
            <person name="Chen C."/>
        </authorList>
    </citation>
    <scope>NUCLEOTIDE SEQUENCE [LARGE SCALE GENOMIC DNA]</scope>
    <source>
        <strain evidence="3">DK69</strain>
    </source>
</reference>
<evidence type="ECO:0000256" key="1">
    <source>
        <dbReference type="SAM" id="Phobius"/>
    </source>
</evidence>
<feature type="transmembrane region" description="Helical" evidence="1">
    <location>
        <begin position="70"/>
        <end position="90"/>
    </location>
</feature>
<dbReference type="eggNOG" id="COG1413">
    <property type="taxonomic scope" value="Bacteria"/>
</dbReference>
<dbReference type="AlphaFoldDB" id="A0A0A2MRA0"/>
<dbReference type="Proteomes" id="UP000030149">
    <property type="component" value="Unassembled WGS sequence"/>
</dbReference>
<keyword evidence="1" id="KW-0812">Transmembrane</keyword>
<sequence>MELHKIEILVDKYFAGETSIAEEKALKEYFSSSDVAPHLEQYKAIFGYLNQAKQEQFTRTVPLQPRKRNYVAWISVAASIAVLSGTLYFMNQQSEQPTNKDLGTFDDPELAFQETQKALQMVSENVNEGVKSIDYVNEYNQTTKTIFK</sequence>